<keyword evidence="1" id="KW-1133">Transmembrane helix</keyword>
<evidence type="ECO:0000313" key="2">
    <source>
        <dbReference type="EMBL" id="JAD41778.1"/>
    </source>
</evidence>
<dbReference type="EMBL" id="GBRH01256117">
    <property type="protein sequence ID" value="JAD41778.1"/>
    <property type="molecule type" value="Transcribed_RNA"/>
</dbReference>
<reference evidence="2" key="1">
    <citation type="submission" date="2014-09" db="EMBL/GenBank/DDBJ databases">
        <authorList>
            <person name="Magalhaes I.L.F."/>
            <person name="Oliveira U."/>
            <person name="Santos F.R."/>
            <person name="Vidigal T.H.D.A."/>
            <person name="Brescovit A.D."/>
            <person name="Santos A.J."/>
        </authorList>
    </citation>
    <scope>NUCLEOTIDE SEQUENCE</scope>
    <source>
        <tissue evidence="2">Shoot tissue taken approximately 20 cm above the soil surface</tissue>
    </source>
</reference>
<accession>A0A0A8ZVQ1</accession>
<reference evidence="2" key="2">
    <citation type="journal article" date="2015" name="Data Brief">
        <title>Shoot transcriptome of the giant reed, Arundo donax.</title>
        <authorList>
            <person name="Barrero R.A."/>
            <person name="Guerrero F.D."/>
            <person name="Moolhuijzen P."/>
            <person name="Goolsby J.A."/>
            <person name="Tidwell J."/>
            <person name="Bellgard S.E."/>
            <person name="Bellgard M.I."/>
        </authorList>
    </citation>
    <scope>NUCLEOTIDE SEQUENCE</scope>
    <source>
        <tissue evidence="2">Shoot tissue taken approximately 20 cm above the soil surface</tissue>
    </source>
</reference>
<proteinExistence type="predicted"/>
<dbReference type="AlphaFoldDB" id="A0A0A8ZVQ1"/>
<protein>
    <submittedName>
        <fullName evidence="2">Uncharacterized protein</fullName>
    </submittedName>
</protein>
<feature type="transmembrane region" description="Helical" evidence="1">
    <location>
        <begin position="12"/>
        <end position="31"/>
    </location>
</feature>
<keyword evidence="1" id="KW-0812">Transmembrane</keyword>
<evidence type="ECO:0000256" key="1">
    <source>
        <dbReference type="SAM" id="Phobius"/>
    </source>
</evidence>
<keyword evidence="1" id="KW-0472">Membrane</keyword>
<name>A0A0A8ZVQ1_ARUDO</name>
<sequence length="34" mass="3995">MVRTTIFFKRKVLCIFLVVMMISTLNFNSVISEI</sequence>
<organism evidence="2">
    <name type="scientific">Arundo donax</name>
    <name type="common">Giant reed</name>
    <name type="synonym">Donax arundinaceus</name>
    <dbReference type="NCBI Taxonomy" id="35708"/>
    <lineage>
        <taxon>Eukaryota</taxon>
        <taxon>Viridiplantae</taxon>
        <taxon>Streptophyta</taxon>
        <taxon>Embryophyta</taxon>
        <taxon>Tracheophyta</taxon>
        <taxon>Spermatophyta</taxon>
        <taxon>Magnoliopsida</taxon>
        <taxon>Liliopsida</taxon>
        <taxon>Poales</taxon>
        <taxon>Poaceae</taxon>
        <taxon>PACMAD clade</taxon>
        <taxon>Arundinoideae</taxon>
        <taxon>Arundineae</taxon>
        <taxon>Arundo</taxon>
    </lineage>
</organism>